<comment type="caution">
    <text evidence="4">The sequence shown here is derived from an EMBL/GenBank/DDBJ whole genome shotgun (WGS) entry which is preliminary data.</text>
</comment>
<dbReference type="SUPFAM" id="SSF53756">
    <property type="entry name" value="UDP-Glycosyltransferase/glycogen phosphorylase"/>
    <property type="match status" value="1"/>
</dbReference>
<keyword evidence="5" id="KW-1185">Reference proteome</keyword>
<dbReference type="GO" id="GO:0009103">
    <property type="term" value="P:lipopolysaccharide biosynthetic process"/>
    <property type="evidence" value="ECO:0007669"/>
    <property type="project" value="TreeGrafter"/>
</dbReference>
<keyword evidence="2" id="KW-0812">Transmembrane</keyword>
<accession>A0A829YFM5</accession>
<dbReference type="RefSeq" id="WP_161813711.1">
    <property type="nucleotide sequence ID" value="NZ_BLJN01000004.1"/>
</dbReference>
<sequence length="407" mass="45265">MIQTQTDKRPRVVIVSEFVDATRNSTGYYWRKIIEGLARAGSEVVVVSTEQSCALAAPFGPNISCRSTALGQHSRNGGVKSYLFGQVQLALGLALQTWRVLRRGDVLYCGTNPSFLLVILALFRLMLGFRWVLLVHDVFPENAAAAGLTSPRSLKYRLAKAVFDRTYSAADALIAIGQDMLEVLQRKTRGKAQIEVIPNWADVREISTSLSPDDKPMVDRSRADAVIFQYFGNFGRVQGLELLLDAIRMVEHPAAEFVFIGDGALAGQVQQFVAQHPERRVRCLPSLEFGRNNEGLLACDVAMISLMPGMFGLAVPSKAYFSMAADKPLLVIGDVGAELQKMVSDHKELGWFCPAGDPRALARLIEQICDFDLSSIRGCPRRFMERNHDWKQAIRRYVAVLWPDTCR</sequence>
<dbReference type="Gene3D" id="3.40.50.2000">
    <property type="entry name" value="Glycogen Phosphorylase B"/>
    <property type="match status" value="2"/>
</dbReference>
<dbReference type="PANTHER" id="PTHR46401">
    <property type="entry name" value="GLYCOSYLTRANSFERASE WBBK-RELATED"/>
    <property type="match status" value="1"/>
</dbReference>
<dbReference type="InterPro" id="IPR028098">
    <property type="entry name" value="Glyco_trans_4-like_N"/>
</dbReference>
<gene>
    <name evidence="4" type="primary">wbjE</name>
    <name evidence="4" type="ORF">GCM10011487_40300</name>
</gene>
<feature type="transmembrane region" description="Helical" evidence="2">
    <location>
        <begin position="113"/>
        <end position="133"/>
    </location>
</feature>
<evidence type="ECO:0000256" key="1">
    <source>
        <dbReference type="ARBA" id="ARBA00022679"/>
    </source>
</evidence>
<dbReference type="PANTHER" id="PTHR46401:SF2">
    <property type="entry name" value="GLYCOSYLTRANSFERASE WBBK-RELATED"/>
    <property type="match status" value="1"/>
</dbReference>
<evidence type="ECO:0000313" key="4">
    <source>
        <dbReference type="EMBL" id="GFE82030.1"/>
    </source>
</evidence>
<keyword evidence="2" id="KW-1133">Transmembrane helix</keyword>
<organism evidence="4 5">
    <name type="scientific">Steroidobacter agaridevorans</name>
    <dbReference type="NCBI Taxonomy" id="2695856"/>
    <lineage>
        <taxon>Bacteria</taxon>
        <taxon>Pseudomonadati</taxon>
        <taxon>Pseudomonadota</taxon>
        <taxon>Gammaproteobacteria</taxon>
        <taxon>Steroidobacterales</taxon>
        <taxon>Steroidobacteraceae</taxon>
        <taxon>Steroidobacter</taxon>
    </lineage>
</organism>
<proteinExistence type="predicted"/>
<dbReference type="GO" id="GO:0016757">
    <property type="term" value="F:glycosyltransferase activity"/>
    <property type="evidence" value="ECO:0007669"/>
    <property type="project" value="TreeGrafter"/>
</dbReference>
<dbReference type="Proteomes" id="UP000445000">
    <property type="component" value="Unassembled WGS sequence"/>
</dbReference>
<evidence type="ECO:0000313" key="5">
    <source>
        <dbReference type="Proteomes" id="UP000445000"/>
    </source>
</evidence>
<evidence type="ECO:0000256" key="2">
    <source>
        <dbReference type="SAM" id="Phobius"/>
    </source>
</evidence>
<dbReference type="CDD" id="cd03794">
    <property type="entry name" value="GT4_WbuB-like"/>
    <property type="match status" value="1"/>
</dbReference>
<dbReference type="Pfam" id="PF13692">
    <property type="entry name" value="Glyco_trans_1_4"/>
    <property type="match status" value="1"/>
</dbReference>
<dbReference type="Pfam" id="PF13439">
    <property type="entry name" value="Glyco_transf_4"/>
    <property type="match status" value="1"/>
</dbReference>
<protein>
    <submittedName>
        <fullName evidence="4">Glycosyltransferase WbuB</fullName>
    </submittedName>
</protein>
<feature type="domain" description="Glycosyltransferase subfamily 4-like N-terminal" evidence="3">
    <location>
        <begin position="29"/>
        <end position="203"/>
    </location>
</feature>
<name>A0A829YFM5_9GAMM</name>
<keyword evidence="2" id="KW-0472">Membrane</keyword>
<keyword evidence="1 4" id="KW-0808">Transferase</keyword>
<dbReference type="AlphaFoldDB" id="A0A829YFM5"/>
<reference evidence="5" key="1">
    <citation type="submission" date="2020-01" db="EMBL/GenBank/DDBJ databases">
        <title>'Steroidobacter agaridevorans' sp. nov., agar-degrading bacteria isolated from rhizosphere soils.</title>
        <authorList>
            <person name="Ikenaga M."/>
            <person name="Kataoka M."/>
            <person name="Murouchi A."/>
            <person name="Katsuragi S."/>
            <person name="Sakai M."/>
        </authorList>
    </citation>
    <scope>NUCLEOTIDE SEQUENCE [LARGE SCALE GENOMIC DNA]</scope>
    <source>
        <strain evidence="5">YU21-B</strain>
    </source>
</reference>
<evidence type="ECO:0000259" key="3">
    <source>
        <dbReference type="Pfam" id="PF13439"/>
    </source>
</evidence>
<dbReference type="EMBL" id="BLJN01000004">
    <property type="protein sequence ID" value="GFE82030.1"/>
    <property type="molecule type" value="Genomic_DNA"/>
</dbReference>